<dbReference type="AlphaFoldDB" id="A0A9N9LB24"/>
<feature type="transmembrane region" description="Helical" evidence="1">
    <location>
        <begin position="24"/>
        <end position="44"/>
    </location>
</feature>
<proteinExistence type="predicted"/>
<keyword evidence="1" id="KW-1133">Transmembrane helix</keyword>
<sequence>MEESQPQQSCTNAQKDHKNQEPSFQLVCLMILFFALFPFLYIFLGVLPAPNPPFYGDFQILPFWSSMKTLSGEIKNVPNVSTTTVLLESQRHHQPLAKPTPIHGDKALPQYNPSHLKALYQSANQDFENILQLLWQVNERDFGTNVARSIDRIESQKAGFQRSIEGPLTLRSLEKVTHFAQLQEALIPTIIDRCRIQNSSMFEDDTRGMGQLGFDDKFRADIEKTFEDIKASRNSIGTFFPWIEYVYLGDIISKLDAIRFEIKGPEVRDALKAIQTLIGKFKKGRKVLENLDWRLEDSMRGVNSFRKKLWAKLESEVQGNAVAKRMQEDGGSVEINGLGLGYTLKWLQELR</sequence>
<protein>
    <submittedName>
        <fullName evidence="2">Uncharacterized protein</fullName>
    </submittedName>
</protein>
<comment type="caution">
    <text evidence="2">The sequence shown here is derived from an EMBL/GenBank/DDBJ whole genome shotgun (WGS) entry which is preliminary data.</text>
</comment>
<evidence type="ECO:0000313" key="2">
    <source>
        <dbReference type="EMBL" id="CAG8960827.1"/>
    </source>
</evidence>
<keyword evidence="3" id="KW-1185">Reference proteome</keyword>
<accession>A0A9N9LB24</accession>
<name>A0A9N9LB24_9HELO</name>
<gene>
    <name evidence="2" type="ORF">HYFRA_00002364</name>
</gene>
<organism evidence="2 3">
    <name type="scientific">Hymenoscyphus fraxineus</name>
    <dbReference type="NCBI Taxonomy" id="746836"/>
    <lineage>
        <taxon>Eukaryota</taxon>
        <taxon>Fungi</taxon>
        <taxon>Dikarya</taxon>
        <taxon>Ascomycota</taxon>
        <taxon>Pezizomycotina</taxon>
        <taxon>Leotiomycetes</taxon>
        <taxon>Helotiales</taxon>
        <taxon>Helotiaceae</taxon>
        <taxon>Hymenoscyphus</taxon>
    </lineage>
</organism>
<evidence type="ECO:0000313" key="3">
    <source>
        <dbReference type="Proteomes" id="UP000696280"/>
    </source>
</evidence>
<keyword evidence="1" id="KW-0472">Membrane</keyword>
<dbReference type="OrthoDB" id="10350357at2759"/>
<evidence type="ECO:0000256" key="1">
    <source>
        <dbReference type="SAM" id="Phobius"/>
    </source>
</evidence>
<keyword evidence="1" id="KW-0812">Transmembrane</keyword>
<dbReference type="EMBL" id="CAJVRL010000103">
    <property type="protein sequence ID" value="CAG8960827.1"/>
    <property type="molecule type" value="Genomic_DNA"/>
</dbReference>
<dbReference type="Proteomes" id="UP000696280">
    <property type="component" value="Unassembled WGS sequence"/>
</dbReference>
<reference evidence="2" key="1">
    <citation type="submission" date="2021-07" db="EMBL/GenBank/DDBJ databases">
        <authorList>
            <person name="Durling M."/>
        </authorList>
    </citation>
    <scope>NUCLEOTIDE SEQUENCE</scope>
</reference>